<feature type="region of interest" description="Disordered" evidence="1">
    <location>
        <begin position="451"/>
        <end position="475"/>
    </location>
</feature>
<name>A0A4Y8CZK1_9HELO</name>
<dbReference type="AlphaFoldDB" id="A0A4Y8CZK1"/>
<feature type="region of interest" description="Disordered" evidence="1">
    <location>
        <begin position="238"/>
        <end position="257"/>
    </location>
</feature>
<evidence type="ECO:0000313" key="2">
    <source>
        <dbReference type="EMBL" id="TEY59183.1"/>
    </source>
</evidence>
<dbReference type="EMBL" id="PHWZ01000196">
    <property type="protein sequence ID" value="TEY59183.1"/>
    <property type="molecule type" value="Genomic_DNA"/>
</dbReference>
<gene>
    <name evidence="2" type="ORF">BOTCAL_0196g00070</name>
</gene>
<comment type="caution">
    <text evidence="2">The sequence shown here is derived from an EMBL/GenBank/DDBJ whole genome shotgun (WGS) entry which is preliminary data.</text>
</comment>
<accession>A0A4Y8CZK1</accession>
<evidence type="ECO:0000256" key="1">
    <source>
        <dbReference type="SAM" id="MobiDB-lite"/>
    </source>
</evidence>
<sequence>MTLSTISNNNGEFPRSVELHQPNCLRLHVMLLEIPDTELLKEEFSTIDLLWLRRNSPWPNMVMMVVYRFLHMRNLYQINQGDQINELVDYIFQNGKLPNNQDCRAQMIHRCKKLILSTSKWTSNGILMYSEDNRLVKNAIFQTAWNNQIIIMRNRIKITNKEVHLVEVPNDIPAKVSEPNTVMTDVSVAALNPSLEGRQNSSEMITATEPLIKVDPDGPVDLVEEIKTASRVKLEPLDSEQVQSAKPYNLSGNPKSPMVPVLRDASLNVTDGTYYCSASYCDGLPNLESDTPDSHVPPLDTNSISQQSLPRNDIKAEVIFLKDSKHINYSSEALLSHHTQKFKACAQVTVFTPNKVDRKVVRDAMSLIWESNDELVLFWKSVALQTSTIIKITFPDADWLPGVTVDINSDEDLLRARQIIWNNFWIFIDKQPETIVSIFNINANPEESQLSVVPSKRQRNSIPDDPISVHQEDGTSPYSNDAYDIAFRNCMAKIGSQRSGENSVPREGRHSIGQVPMSSKSIPLLKRPAKRPRLIEQQQQPTTSQTEVVTTTSDPILLEHQVQHQVQHQIPQHQILQQPIPQHQIPQQQIPQQKIPQYQTHQQEHDPRPIKSLASSHILGSAYNPQPQQFIQAQPFQPSIIHTQPRASVPLTETSVFHHEPNNSFASYAHQISPRTNRFPHSQTLPVMSPAPTTTQEDVPYQRIPRMTASPLATSYQHTPYNHAPALISHPETMAGSQRSSFSAHYSPQMPIPRLNHHTPTFNHPAFPPPPSIIPQSHCFPTYAPSNPTPTPTPNPTPTPTIQLRIQLQPNGPFSAPYPKYILGIRGKPGVTTSQFFTWFIAKTHNPSPGKNIDSLTFRFKDAVPVPLSYTISRTGMVDEVDAMVKLRTDIVRECENAGRLVMGLEKFEIFVSITEEGSNGKDVELLGQVSGEEW</sequence>
<dbReference type="Proteomes" id="UP000297299">
    <property type="component" value="Unassembled WGS sequence"/>
</dbReference>
<keyword evidence="3" id="KW-1185">Reference proteome</keyword>
<evidence type="ECO:0000313" key="3">
    <source>
        <dbReference type="Proteomes" id="UP000297299"/>
    </source>
</evidence>
<dbReference type="OrthoDB" id="3534692at2759"/>
<protein>
    <submittedName>
        <fullName evidence="2">Uncharacterized protein</fullName>
    </submittedName>
</protein>
<feature type="compositionally biased region" description="Polar residues" evidence="1">
    <location>
        <begin position="240"/>
        <end position="254"/>
    </location>
</feature>
<organism evidence="2 3">
    <name type="scientific">Botryotinia calthae</name>
    <dbReference type="NCBI Taxonomy" id="38488"/>
    <lineage>
        <taxon>Eukaryota</taxon>
        <taxon>Fungi</taxon>
        <taxon>Dikarya</taxon>
        <taxon>Ascomycota</taxon>
        <taxon>Pezizomycotina</taxon>
        <taxon>Leotiomycetes</taxon>
        <taxon>Helotiales</taxon>
        <taxon>Sclerotiniaceae</taxon>
        <taxon>Botryotinia</taxon>
    </lineage>
</organism>
<proteinExistence type="predicted"/>
<feature type="region of interest" description="Disordered" evidence="1">
    <location>
        <begin position="496"/>
        <end position="515"/>
    </location>
</feature>
<reference evidence="2 3" key="1">
    <citation type="submission" date="2017-11" db="EMBL/GenBank/DDBJ databases">
        <title>Comparative genomics of Botrytis spp.</title>
        <authorList>
            <person name="Valero-Jimenez C.A."/>
            <person name="Tapia P."/>
            <person name="Veloso J."/>
            <person name="Silva-Moreno E."/>
            <person name="Staats M."/>
            <person name="Valdes J.H."/>
            <person name="Van Kan J.A.L."/>
        </authorList>
    </citation>
    <scope>NUCLEOTIDE SEQUENCE [LARGE SCALE GENOMIC DNA]</scope>
    <source>
        <strain evidence="2 3">MUCL2830</strain>
    </source>
</reference>